<dbReference type="Proteomes" id="UP001359485">
    <property type="component" value="Unassembled WGS sequence"/>
</dbReference>
<keyword evidence="3" id="KW-1185">Reference proteome</keyword>
<organism evidence="2 3">
    <name type="scientific">Polyplax serrata</name>
    <name type="common">Common mouse louse</name>
    <dbReference type="NCBI Taxonomy" id="468196"/>
    <lineage>
        <taxon>Eukaryota</taxon>
        <taxon>Metazoa</taxon>
        <taxon>Ecdysozoa</taxon>
        <taxon>Arthropoda</taxon>
        <taxon>Hexapoda</taxon>
        <taxon>Insecta</taxon>
        <taxon>Pterygota</taxon>
        <taxon>Neoptera</taxon>
        <taxon>Paraneoptera</taxon>
        <taxon>Psocodea</taxon>
        <taxon>Troctomorpha</taxon>
        <taxon>Phthiraptera</taxon>
        <taxon>Anoplura</taxon>
        <taxon>Polyplacidae</taxon>
        <taxon>Polyplax</taxon>
    </lineage>
</organism>
<protein>
    <submittedName>
        <fullName evidence="2">Uncharacterized protein</fullName>
    </submittedName>
</protein>
<gene>
    <name evidence="2" type="ORF">RUM44_005254</name>
</gene>
<reference evidence="2 3" key="1">
    <citation type="submission" date="2023-09" db="EMBL/GenBank/DDBJ databases">
        <title>Genomes of two closely related lineages of the louse Polyplax serrata with different host specificities.</title>
        <authorList>
            <person name="Martinu J."/>
            <person name="Tarabai H."/>
            <person name="Stefka J."/>
            <person name="Hypsa V."/>
        </authorList>
    </citation>
    <scope>NUCLEOTIDE SEQUENCE [LARGE SCALE GENOMIC DNA]</scope>
    <source>
        <strain evidence="2">98ZLc_SE</strain>
    </source>
</reference>
<accession>A0ABR1AEY1</accession>
<comment type="caution">
    <text evidence="2">The sequence shown here is derived from an EMBL/GenBank/DDBJ whole genome shotgun (WGS) entry which is preliminary data.</text>
</comment>
<feature type="compositionally biased region" description="Acidic residues" evidence="1">
    <location>
        <begin position="222"/>
        <end position="244"/>
    </location>
</feature>
<sequence length="259" mass="30196">MEFRQPWRVLYPHKVLGQTGRNIHPGSAVLHALNAQRTGQGTLVRALTVTIFTYLKSNLIKVLTSNHLEIVQVITEFAFTYEAEACYAPALNTHHKRITTAVAQIEKKDSVRTKTLIPFQEQRTNREKFSHVWQPCLKATCHYEHKASRNHYNVFPRTKCTRNLEPDEYDGEDVEDVKLRIDKKGIGEKARDDENGPQISGRMGKHHFRIKERCYFSCLEREQEEDDNDEDDEDDDEEEKEEEGDQKKIEGDFLFLSFL</sequence>
<evidence type="ECO:0000256" key="1">
    <source>
        <dbReference type="SAM" id="MobiDB-lite"/>
    </source>
</evidence>
<evidence type="ECO:0000313" key="2">
    <source>
        <dbReference type="EMBL" id="KAK6617666.1"/>
    </source>
</evidence>
<name>A0ABR1AEY1_POLSC</name>
<feature type="region of interest" description="Disordered" evidence="1">
    <location>
        <begin position="221"/>
        <end position="251"/>
    </location>
</feature>
<dbReference type="EMBL" id="JAWJWF010000051">
    <property type="protein sequence ID" value="KAK6617666.1"/>
    <property type="molecule type" value="Genomic_DNA"/>
</dbReference>
<proteinExistence type="predicted"/>
<evidence type="ECO:0000313" key="3">
    <source>
        <dbReference type="Proteomes" id="UP001359485"/>
    </source>
</evidence>